<dbReference type="Pfam" id="PF22893">
    <property type="entry name" value="ULD_2"/>
    <property type="match status" value="1"/>
</dbReference>
<reference evidence="3 4" key="1">
    <citation type="submission" date="2016-04" db="EMBL/GenBank/DDBJ databases">
        <title>A degradative enzymes factory behind the ericoid mycorrhizal symbiosis.</title>
        <authorList>
            <consortium name="DOE Joint Genome Institute"/>
            <person name="Martino E."/>
            <person name="Morin E."/>
            <person name="Grelet G."/>
            <person name="Kuo A."/>
            <person name="Kohler A."/>
            <person name="Daghino S."/>
            <person name="Barry K."/>
            <person name="Choi C."/>
            <person name="Cichocki N."/>
            <person name="Clum A."/>
            <person name="Copeland A."/>
            <person name="Hainaut M."/>
            <person name="Haridas S."/>
            <person name="Labutti K."/>
            <person name="Lindquist E."/>
            <person name="Lipzen A."/>
            <person name="Khouja H.-R."/>
            <person name="Murat C."/>
            <person name="Ohm R."/>
            <person name="Olson A."/>
            <person name="Spatafora J."/>
            <person name="Veneault-Fourrey C."/>
            <person name="Henrissat B."/>
            <person name="Grigoriev I."/>
            <person name="Martin F."/>
            <person name="Perotto S."/>
        </authorList>
    </citation>
    <scope>NUCLEOTIDE SEQUENCE [LARGE SCALE GENOMIC DNA]</scope>
    <source>
        <strain evidence="3 4">E</strain>
    </source>
</reference>
<dbReference type="PANTHER" id="PTHR38886:SF1">
    <property type="entry name" value="NACHT-NTPASE AND P-LOOP NTPASES N-TERMINAL DOMAIN-CONTAINING PROTEIN"/>
    <property type="match status" value="1"/>
</dbReference>
<name>A0A2J6SEB9_9HELO</name>
<feature type="chain" id="PRO_5014453566" description="Ubiquitin-like domain-containing protein" evidence="1">
    <location>
        <begin position="24"/>
        <end position="429"/>
    </location>
</feature>
<evidence type="ECO:0000256" key="1">
    <source>
        <dbReference type="SAM" id="SignalP"/>
    </source>
</evidence>
<dbReference type="Proteomes" id="UP000235371">
    <property type="component" value="Unassembled WGS sequence"/>
</dbReference>
<gene>
    <name evidence="3" type="ORF">K444DRAFT_301242</name>
</gene>
<accession>A0A2J6SEB9</accession>
<feature type="domain" description="Ubiquitin-like" evidence="2">
    <location>
        <begin position="300"/>
        <end position="382"/>
    </location>
</feature>
<dbReference type="PANTHER" id="PTHR38886">
    <property type="entry name" value="SESA DOMAIN-CONTAINING PROTEIN"/>
    <property type="match status" value="1"/>
</dbReference>
<dbReference type="InParanoid" id="A0A2J6SEB9"/>
<evidence type="ECO:0000313" key="3">
    <source>
        <dbReference type="EMBL" id="PMD49113.1"/>
    </source>
</evidence>
<proteinExistence type="predicted"/>
<organism evidence="3 4">
    <name type="scientific">Hyaloscypha bicolor E</name>
    <dbReference type="NCBI Taxonomy" id="1095630"/>
    <lineage>
        <taxon>Eukaryota</taxon>
        <taxon>Fungi</taxon>
        <taxon>Dikarya</taxon>
        <taxon>Ascomycota</taxon>
        <taxon>Pezizomycotina</taxon>
        <taxon>Leotiomycetes</taxon>
        <taxon>Helotiales</taxon>
        <taxon>Hyaloscyphaceae</taxon>
        <taxon>Hyaloscypha</taxon>
        <taxon>Hyaloscypha bicolor</taxon>
    </lineage>
</organism>
<dbReference type="InterPro" id="IPR054464">
    <property type="entry name" value="ULD_fung"/>
</dbReference>
<dbReference type="AlphaFoldDB" id="A0A2J6SEB9"/>
<keyword evidence="4" id="KW-1185">Reference proteome</keyword>
<dbReference type="RefSeq" id="XP_024726017.1">
    <property type="nucleotide sequence ID" value="XM_024871721.1"/>
</dbReference>
<dbReference type="EMBL" id="KZ613936">
    <property type="protein sequence ID" value="PMD49113.1"/>
    <property type="molecule type" value="Genomic_DNA"/>
</dbReference>
<feature type="signal peptide" evidence="1">
    <location>
        <begin position="1"/>
        <end position="23"/>
    </location>
</feature>
<evidence type="ECO:0000259" key="2">
    <source>
        <dbReference type="Pfam" id="PF22893"/>
    </source>
</evidence>
<dbReference type="GeneID" id="36579803"/>
<dbReference type="OrthoDB" id="3045089at2759"/>
<protein>
    <recommendedName>
        <fullName evidence="2">Ubiquitin-like domain-containing protein</fullName>
    </recommendedName>
</protein>
<keyword evidence="1" id="KW-0732">Signal</keyword>
<evidence type="ECO:0000313" key="4">
    <source>
        <dbReference type="Proteomes" id="UP000235371"/>
    </source>
</evidence>
<sequence length="429" mass="48590">MSFGWSAGGIATAVKLIYSLIQALNSCDGAASDYREAVGFLRDLNRTLDPLQSFAAWRAYPSYAKDIEEQVAQVREPVESFLKAVTKFEPSLRQYASSAYHRDVFKKLHWHILVSKKVLALRKRVESHMRIIDTLVQRLTLDIVSTIQTQLPRDLRTVVDDALRPDLMNLLRENLLPLHEKLLANVKDEHDMQYERLAAKTFECYEGLSSDVQWIKQNIGKPSQIQEEINSALSGSNSSRKLQPKRGGIQGDIGEEREESLRDIYYLVFLYLGLFLKNLLLALSRLVIPSRALMPTLLAKYNISFLDALGRSPRILPYEFFQSLEILQAFVKHEFRFLPGSSLVHRGDYLLISSIGERVLTTANSNTLLRRGSTVTMSVVSRKLPESSSDSATFQCPQEGCTGQLQSSATSRWSTWCAIFSEVRLSPYC</sequence>